<dbReference type="InterPro" id="IPR008271">
    <property type="entry name" value="Ser/Thr_kinase_AS"/>
</dbReference>
<dbReference type="Gene3D" id="3.30.200.20">
    <property type="entry name" value="Phosphorylase Kinase, domain 1"/>
    <property type="match status" value="1"/>
</dbReference>
<dbReference type="Pfam" id="PF00069">
    <property type="entry name" value="Pkinase"/>
    <property type="match status" value="1"/>
</dbReference>
<organism evidence="10 11">
    <name type="scientific">Actinotalea ferrariae CF5-4</name>
    <dbReference type="NCBI Taxonomy" id="948458"/>
    <lineage>
        <taxon>Bacteria</taxon>
        <taxon>Bacillati</taxon>
        <taxon>Actinomycetota</taxon>
        <taxon>Actinomycetes</taxon>
        <taxon>Micrococcales</taxon>
        <taxon>Cellulomonadaceae</taxon>
        <taxon>Actinotalea</taxon>
    </lineage>
</organism>
<dbReference type="InterPro" id="IPR017441">
    <property type="entry name" value="Protein_kinase_ATP_BS"/>
</dbReference>
<sequence length="355" mass="37830">MTARREPSTPPTLPGHDPVRLLGMGGFADVFLYEQRMPRRSVAVKVLLAGHLGDDVRERFRAEADTMARLSHHPSIVTIHHADVAPDGRPYLVMEYCSRPGLGQRYRSERMGVAEVLRIGVRLASAVETAHRAGVLHRDIKPANVLITDFGWPALTDFGIAATTSWAAGSAVGMSIPWSPPEMLAEQPTGDVRADVYSLAATVYSLLARRSPFEVPGAPNGAADLIPRIERGALVATGRGDVPETLEAVLRRAMDPDPRRRHHSAFAFARALQQVEAELLLPLTPLDLPEELDDPVEDGGAAGPAAEGEAGQATRLRPVPSIGEAAASAAPPTAQASVATVADDSGDVLAHWHAA</sequence>
<dbReference type="PANTHER" id="PTHR43289:SF6">
    <property type="entry name" value="SERINE_THREONINE-PROTEIN KINASE NEKL-3"/>
    <property type="match status" value="1"/>
</dbReference>
<dbReference type="PROSITE" id="PS00107">
    <property type="entry name" value="PROTEIN_KINASE_ATP"/>
    <property type="match status" value="1"/>
</dbReference>
<feature type="domain" description="Protein kinase" evidence="9">
    <location>
        <begin position="16"/>
        <end position="280"/>
    </location>
</feature>
<evidence type="ECO:0000256" key="1">
    <source>
        <dbReference type="ARBA" id="ARBA00012513"/>
    </source>
</evidence>
<evidence type="ECO:0000256" key="3">
    <source>
        <dbReference type="ARBA" id="ARBA00022679"/>
    </source>
</evidence>
<keyword evidence="5 10" id="KW-0418">Kinase</keyword>
<dbReference type="SMART" id="SM00220">
    <property type="entry name" value="S_TKc"/>
    <property type="match status" value="1"/>
</dbReference>
<feature type="binding site" evidence="7">
    <location>
        <position position="45"/>
    </location>
    <ligand>
        <name>ATP</name>
        <dbReference type="ChEBI" id="CHEBI:30616"/>
    </ligand>
</feature>
<keyword evidence="4 7" id="KW-0547">Nucleotide-binding</keyword>
<dbReference type="InterPro" id="IPR011009">
    <property type="entry name" value="Kinase-like_dom_sf"/>
</dbReference>
<feature type="compositionally biased region" description="Acidic residues" evidence="8">
    <location>
        <begin position="288"/>
        <end position="297"/>
    </location>
</feature>
<evidence type="ECO:0000313" key="10">
    <source>
        <dbReference type="EMBL" id="EYR61892.1"/>
    </source>
</evidence>
<dbReference type="Proteomes" id="UP000019753">
    <property type="component" value="Unassembled WGS sequence"/>
</dbReference>
<dbReference type="PANTHER" id="PTHR43289">
    <property type="entry name" value="MITOGEN-ACTIVATED PROTEIN KINASE KINASE KINASE 20-RELATED"/>
    <property type="match status" value="1"/>
</dbReference>
<dbReference type="RefSeq" id="WP_155855489.1">
    <property type="nucleotide sequence ID" value="NZ_AXCW01000429.1"/>
</dbReference>
<keyword evidence="6 7" id="KW-0067">ATP-binding</keyword>
<name>A0A021VS59_9CELL</name>
<gene>
    <name evidence="10" type="ORF">N866_14635</name>
</gene>
<dbReference type="GO" id="GO:0004674">
    <property type="term" value="F:protein serine/threonine kinase activity"/>
    <property type="evidence" value="ECO:0007669"/>
    <property type="project" value="UniProtKB-KW"/>
</dbReference>
<dbReference type="EC" id="2.7.11.1" evidence="1"/>
<evidence type="ECO:0000256" key="7">
    <source>
        <dbReference type="PROSITE-ProRule" id="PRU10141"/>
    </source>
</evidence>
<comment type="caution">
    <text evidence="10">The sequence shown here is derived from an EMBL/GenBank/DDBJ whole genome shotgun (WGS) entry which is preliminary data.</text>
</comment>
<accession>A0A021VS59</accession>
<dbReference type="OrthoDB" id="9762169at2"/>
<evidence type="ECO:0000256" key="4">
    <source>
        <dbReference type="ARBA" id="ARBA00022741"/>
    </source>
</evidence>
<dbReference type="PROSITE" id="PS50011">
    <property type="entry name" value="PROTEIN_KINASE_DOM"/>
    <property type="match status" value="1"/>
</dbReference>
<reference evidence="10 11" key="1">
    <citation type="submission" date="2014-01" db="EMBL/GenBank/DDBJ databases">
        <title>Actinotalea ferrariae CF5-4.</title>
        <authorList>
            <person name="Chen F."/>
            <person name="Li Y."/>
            <person name="Wang G."/>
        </authorList>
    </citation>
    <scope>NUCLEOTIDE SEQUENCE [LARGE SCALE GENOMIC DNA]</scope>
    <source>
        <strain evidence="10 11">CF5-4</strain>
    </source>
</reference>
<protein>
    <recommendedName>
        <fullName evidence="1">non-specific serine/threonine protein kinase</fullName>
        <ecNumber evidence="1">2.7.11.1</ecNumber>
    </recommendedName>
</protein>
<proteinExistence type="predicted"/>
<evidence type="ECO:0000256" key="5">
    <source>
        <dbReference type="ARBA" id="ARBA00022777"/>
    </source>
</evidence>
<keyword evidence="3" id="KW-0808">Transferase</keyword>
<evidence type="ECO:0000256" key="2">
    <source>
        <dbReference type="ARBA" id="ARBA00022527"/>
    </source>
</evidence>
<dbReference type="PROSITE" id="PS00108">
    <property type="entry name" value="PROTEIN_KINASE_ST"/>
    <property type="match status" value="1"/>
</dbReference>
<feature type="non-terminal residue" evidence="10">
    <location>
        <position position="355"/>
    </location>
</feature>
<dbReference type="GO" id="GO:0005524">
    <property type="term" value="F:ATP binding"/>
    <property type="evidence" value="ECO:0007669"/>
    <property type="project" value="UniProtKB-UniRule"/>
</dbReference>
<dbReference type="InterPro" id="IPR000719">
    <property type="entry name" value="Prot_kinase_dom"/>
</dbReference>
<feature type="region of interest" description="Disordered" evidence="8">
    <location>
        <begin position="288"/>
        <end position="313"/>
    </location>
</feature>
<evidence type="ECO:0000256" key="6">
    <source>
        <dbReference type="ARBA" id="ARBA00022840"/>
    </source>
</evidence>
<dbReference type="CDD" id="cd14014">
    <property type="entry name" value="STKc_PknB_like"/>
    <property type="match status" value="1"/>
</dbReference>
<keyword evidence="11" id="KW-1185">Reference proteome</keyword>
<evidence type="ECO:0000259" key="9">
    <source>
        <dbReference type="PROSITE" id="PS50011"/>
    </source>
</evidence>
<dbReference type="EMBL" id="AXCW01000429">
    <property type="protein sequence ID" value="EYR61892.1"/>
    <property type="molecule type" value="Genomic_DNA"/>
</dbReference>
<evidence type="ECO:0000313" key="11">
    <source>
        <dbReference type="Proteomes" id="UP000019753"/>
    </source>
</evidence>
<dbReference type="SUPFAM" id="SSF56112">
    <property type="entry name" value="Protein kinase-like (PK-like)"/>
    <property type="match status" value="1"/>
</dbReference>
<evidence type="ECO:0000256" key="8">
    <source>
        <dbReference type="SAM" id="MobiDB-lite"/>
    </source>
</evidence>
<keyword evidence="2 10" id="KW-0723">Serine/threonine-protein kinase</keyword>
<dbReference type="AlphaFoldDB" id="A0A021VS59"/>
<dbReference type="Gene3D" id="1.10.510.10">
    <property type="entry name" value="Transferase(Phosphotransferase) domain 1"/>
    <property type="match status" value="1"/>
</dbReference>